<reference evidence="1" key="3">
    <citation type="submission" date="2024-01" db="EMBL/GenBank/DDBJ databases">
        <authorList>
            <person name="Coelho M.A."/>
            <person name="David-Palma M."/>
            <person name="Shea T."/>
            <person name="Sun S."/>
            <person name="Cuomo C.A."/>
            <person name="Heitman J."/>
        </authorList>
    </citation>
    <scope>NUCLEOTIDE SEQUENCE</scope>
    <source>
        <strain evidence="1">CBS 7841</strain>
    </source>
</reference>
<reference evidence="1" key="1">
    <citation type="submission" date="2016-06" db="EMBL/GenBank/DDBJ databases">
        <authorList>
            <person name="Cuomo C."/>
            <person name="Litvintseva A."/>
            <person name="Heitman J."/>
            <person name="Chen Y."/>
            <person name="Sun S."/>
            <person name="Springer D."/>
            <person name="Dromer F."/>
            <person name="Young S."/>
            <person name="Zeng Q."/>
            <person name="Chapman S."/>
            <person name="Gujja S."/>
            <person name="Saif S."/>
            <person name="Birren B."/>
        </authorList>
    </citation>
    <scope>NUCLEOTIDE SEQUENCE</scope>
    <source>
        <strain evidence="1">CBS 7841</strain>
    </source>
</reference>
<proteinExistence type="predicted"/>
<organism evidence="1 2">
    <name type="scientific">Cryptococcus depauperatus CBS 7841</name>
    <dbReference type="NCBI Taxonomy" id="1295531"/>
    <lineage>
        <taxon>Eukaryota</taxon>
        <taxon>Fungi</taxon>
        <taxon>Dikarya</taxon>
        <taxon>Basidiomycota</taxon>
        <taxon>Agaricomycotina</taxon>
        <taxon>Tremellomycetes</taxon>
        <taxon>Tremellales</taxon>
        <taxon>Cryptococcaceae</taxon>
        <taxon>Cryptococcus</taxon>
    </lineage>
</organism>
<evidence type="ECO:0000313" key="2">
    <source>
        <dbReference type="Proteomes" id="UP000094043"/>
    </source>
</evidence>
<dbReference type="Proteomes" id="UP000094043">
    <property type="component" value="Chromosome 8"/>
</dbReference>
<accession>A0AAJ8JZ94</accession>
<evidence type="ECO:0000313" key="1">
    <source>
        <dbReference type="EMBL" id="WVN91145.1"/>
    </source>
</evidence>
<dbReference type="AlphaFoldDB" id="A0AAJ8JZ94"/>
<gene>
    <name evidence="1" type="ORF">L203_106399</name>
</gene>
<reference evidence="1" key="2">
    <citation type="journal article" date="2022" name="Elife">
        <title>Obligate sexual reproduction of a homothallic fungus closely related to the Cryptococcus pathogenic species complex.</title>
        <authorList>
            <person name="Passer A.R."/>
            <person name="Clancey S.A."/>
            <person name="Shea T."/>
            <person name="David-Palma M."/>
            <person name="Averette A.F."/>
            <person name="Boekhout T."/>
            <person name="Porcel B.M."/>
            <person name="Nowrousian M."/>
            <person name="Cuomo C.A."/>
            <person name="Sun S."/>
            <person name="Heitman J."/>
            <person name="Coelho M.A."/>
        </authorList>
    </citation>
    <scope>NUCLEOTIDE SEQUENCE</scope>
    <source>
        <strain evidence="1">CBS 7841</strain>
    </source>
</reference>
<protein>
    <submittedName>
        <fullName evidence="1">Uncharacterized protein</fullName>
    </submittedName>
</protein>
<dbReference type="KEGG" id="cdep:91090607"/>
<dbReference type="RefSeq" id="XP_066071845.1">
    <property type="nucleotide sequence ID" value="XM_066215748.1"/>
</dbReference>
<sequence length="234" mass="24936">MVASSRCNTLCRRIVRFNVQSNRLPLANPIHQAERSTAKALKGQPSHHFPDSFHSRSNMLTTLLTLSAMTLAVVAGPVHVESLASRSETHAVELINNCGSGEAVFLYAGDLHARGSGVIHGPLNGGVAWVDGWKGANCLASGKNCGIVEFSLLNAQTSGMSSADYSLLDGPDLGNHKFIPGLVQTRPALVQATRLPNVLVPIVERIPITVVPLSVLPTMQVFESPFVRAMRGGL</sequence>
<dbReference type="EMBL" id="CP143791">
    <property type="protein sequence ID" value="WVN91145.1"/>
    <property type="molecule type" value="Genomic_DNA"/>
</dbReference>
<name>A0AAJ8JZ94_9TREE</name>
<keyword evidence="2" id="KW-1185">Reference proteome</keyword>
<dbReference type="GeneID" id="91090607"/>